<keyword evidence="1" id="KW-0812">Transmembrane</keyword>
<feature type="transmembrane region" description="Helical" evidence="1">
    <location>
        <begin position="119"/>
        <end position="141"/>
    </location>
</feature>
<gene>
    <name evidence="2" type="ORF">SAMN04487900_106123</name>
</gene>
<organism evidence="2 3">
    <name type="scientific">Prevotella communis</name>
    <dbReference type="NCBI Taxonomy" id="2913614"/>
    <lineage>
        <taxon>Bacteria</taxon>
        <taxon>Pseudomonadati</taxon>
        <taxon>Bacteroidota</taxon>
        <taxon>Bacteroidia</taxon>
        <taxon>Bacteroidales</taxon>
        <taxon>Prevotellaceae</taxon>
        <taxon>Prevotella</taxon>
    </lineage>
</organism>
<comment type="caution">
    <text evidence="2">The sequence shown here is derived from an EMBL/GenBank/DDBJ whole genome shotgun (WGS) entry which is preliminary data.</text>
</comment>
<evidence type="ECO:0000313" key="2">
    <source>
        <dbReference type="EMBL" id="SDN98584.1"/>
    </source>
</evidence>
<dbReference type="Proteomes" id="UP000199134">
    <property type="component" value="Unassembled WGS sequence"/>
</dbReference>
<evidence type="ECO:0000313" key="3">
    <source>
        <dbReference type="Proteomes" id="UP000199134"/>
    </source>
</evidence>
<feature type="transmembrane region" description="Helical" evidence="1">
    <location>
        <begin position="47"/>
        <end position="65"/>
    </location>
</feature>
<protein>
    <submittedName>
        <fullName evidence="2">Uncharacterized protein</fullName>
    </submittedName>
</protein>
<sequence length="190" mass="21860">MELQELKQKWTMLNDRLSKSELYNKRVLMETIQGHNKTAYEQLSKQGIFNFLTTLFVPAFVVPLLHEKGIFHDTSFYLLEAICVLGVLMVVCRLFITSKLNVVEAPGKQLKALVNYKRCYVYESIIGTPLAAFGICITLYLEHMTSPLGIFFVALFFFTGLFCGWIGYRRHKSTMQEIERNLKELEGLSA</sequence>
<proteinExistence type="predicted"/>
<dbReference type="OrthoDB" id="1047894at2"/>
<dbReference type="AlphaFoldDB" id="A0A1H0FVF9"/>
<dbReference type="EMBL" id="FNIW01000006">
    <property type="protein sequence ID" value="SDN98584.1"/>
    <property type="molecule type" value="Genomic_DNA"/>
</dbReference>
<accession>A0A1H0FVF9</accession>
<evidence type="ECO:0000256" key="1">
    <source>
        <dbReference type="SAM" id="Phobius"/>
    </source>
</evidence>
<feature type="transmembrane region" description="Helical" evidence="1">
    <location>
        <begin position="147"/>
        <end position="168"/>
    </location>
</feature>
<keyword evidence="1" id="KW-0472">Membrane</keyword>
<dbReference type="RefSeq" id="WP_143005717.1">
    <property type="nucleotide sequence ID" value="NZ_CP091792.1"/>
</dbReference>
<feature type="transmembrane region" description="Helical" evidence="1">
    <location>
        <begin position="77"/>
        <end position="98"/>
    </location>
</feature>
<name>A0A1H0FVF9_9BACT</name>
<reference evidence="3" key="1">
    <citation type="submission" date="2016-10" db="EMBL/GenBank/DDBJ databases">
        <authorList>
            <person name="de Groot N.N."/>
        </authorList>
    </citation>
    <scope>NUCLEOTIDE SEQUENCE [LARGE SCALE GENOMIC DNA]</scope>
    <source>
        <strain evidence="3">BP1-145</strain>
    </source>
</reference>
<keyword evidence="1" id="KW-1133">Transmembrane helix</keyword>